<sequence length="290" mass="32872">MDPLSLSASVAGLMGAVGQICSILDFLSTAWNCPSTIQDCRQEITHVKIALRSLQRYVVRFGTMDPQRLRLIQIDDLIITLSDAMMSFSASEDVVRPLEKMCRAHAVVSWVRYYKDIDGHLCKIQRHKASLMMMLNILQCESDIEALEIQERLQNRMEEVLNDNRELKRKLRELEDHFDARSIFTCGPPGSAIMRHQDQDDDVSTIRGKGKDKARSAMIRSLPLASEMRFAFEEVLEKSWVYRRNAGNECDNSFVSSHVLSHAWPVFSGLSLAEISVVSVIAMPLTPLDL</sequence>
<comment type="caution">
    <text evidence="2">The sequence shown here is derived from an EMBL/GenBank/DDBJ whole genome shotgun (WGS) entry which is preliminary data.</text>
</comment>
<protein>
    <recommendedName>
        <fullName evidence="4">Fungal N-terminal domain-containing protein</fullName>
    </recommendedName>
</protein>
<proteinExistence type="predicted"/>
<evidence type="ECO:0000256" key="1">
    <source>
        <dbReference type="SAM" id="Coils"/>
    </source>
</evidence>
<dbReference type="AlphaFoldDB" id="A0AAN6MYZ4"/>
<organism evidence="2 3">
    <name type="scientific">Diplogelasinospora grovesii</name>
    <dbReference type="NCBI Taxonomy" id="303347"/>
    <lineage>
        <taxon>Eukaryota</taxon>
        <taxon>Fungi</taxon>
        <taxon>Dikarya</taxon>
        <taxon>Ascomycota</taxon>
        <taxon>Pezizomycotina</taxon>
        <taxon>Sordariomycetes</taxon>
        <taxon>Sordariomycetidae</taxon>
        <taxon>Sordariales</taxon>
        <taxon>Diplogelasinosporaceae</taxon>
        <taxon>Diplogelasinospora</taxon>
    </lineage>
</organism>
<evidence type="ECO:0000313" key="3">
    <source>
        <dbReference type="Proteomes" id="UP001303473"/>
    </source>
</evidence>
<dbReference type="EMBL" id="MU853894">
    <property type="protein sequence ID" value="KAK3936121.1"/>
    <property type="molecule type" value="Genomic_DNA"/>
</dbReference>
<keyword evidence="3" id="KW-1185">Reference proteome</keyword>
<keyword evidence="1" id="KW-0175">Coiled coil</keyword>
<feature type="coiled-coil region" evidence="1">
    <location>
        <begin position="150"/>
        <end position="177"/>
    </location>
</feature>
<accession>A0AAN6MYZ4</accession>
<evidence type="ECO:0008006" key="4">
    <source>
        <dbReference type="Google" id="ProtNLM"/>
    </source>
</evidence>
<dbReference type="Proteomes" id="UP001303473">
    <property type="component" value="Unassembled WGS sequence"/>
</dbReference>
<reference evidence="3" key="1">
    <citation type="journal article" date="2023" name="Mol. Phylogenet. Evol.">
        <title>Genome-scale phylogeny and comparative genomics of the fungal order Sordariales.</title>
        <authorList>
            <person name="Hensen N."/>
            <person name="Bonometti L."/>
            <person name="Westerberg I."/>
            <person name="Brannstrom I.O."/>
            <person name="Guillou S."/>
            <person name="Cros-Aarteil S."/>
            <person name="Calhoun S."/>
            <person name="Haridas S."/>
            <person name="Kuo A."/>
            <person name="Mondo S."/>
            <person name="Pangilinan J."/>
            <person name="Riley R."/>
            <person name="LaButti K."/>
            <person name="Andreopoulos B."/>
            <person name="Lipzen A."/>
            <person name="Chen C."/>
            <person name="Yan M."/>
            <person name="Daum C."/>
            <person name="Ng V."/>
            <person name="Clum A."/>
            <person name="Steindorff A."/>
            <person name="Ohm R.A."/>
            <person name="Martin F."/>
            <person name="Silar P."/>
            <person name="Natvig D.O."/>
            <person name="Lalanne C."/>
            <person name="Gautier V."/>
            <person name="Ament-Velasquez S.L."/>
            <person name="Kruys A."/>
            <person name="Hutchinson M.I."/>
            <person name="Powell A.J."/>
            <person name="Barry K."/>
            <person name="Miller A.N."/>
            <person name="Grigoriev I.V."/>
            <person name="Debuchy R."/>
            <person name="Gladieux P."/>
            <person name="Hiltunen Thoren M."/>
            <person name="Johannesson H."/>
        </authorList>
    </citation>
    <scope>NUCLEOTIDE SEQUENCE [LARGE SCALE GENOMIC DNA]</scope>
    <source>
        <strain evidence="3">CBS 340.73</strain>
    </source>
</reference>
<name>A0AAN6MYZ4_9PEZI</name>
<feature type="non-terminal residue" evidence="2">
    <location>
        <position position="290"/>
    </location>
</feature>
<gene>
    <name evidence="2" type="ORF">QBC46DRAFT_215044</name>
</gene>
<evidence type="ECO:0000313" key="2">
    <source>
        <dbReference type="EMBL" id="KAK3936121.1"/>
    </source>
</evidence>